<evidence type="ECO:0000256" key="1">
    <source>
        <dbReference type="ARBA" id="ARBA00001942"/>
    </source>
</evidence>
<keyword evidence="6" id="KW-0479">Metal-binding</keyword>
<comment type="cofactor">
    <cofactor evidence="1">
        <name>Mo-bis(molybdopterin guanine dinucleotide)</name>
        <dbReference type="ChEBI" id="CHEBI:60539"/>
    </cofactor>
</comment>
<keyword evidence="4" id="KW-0004">4Fe-4S</keyword>
<comment type="caution">
    <text evidence="11">The sequence shown here is derived from an EMBL/GenBank/DDBJ whole genome shotgun (WGS) entry which is preliminary data.</text>
</comment>
<dbReference type="PIRSF" id="PIRSF000144">
    <property type="entry name" value="CbbBc"/>
    <property type="match status" value="1"/>
</dbReference>
<reference evidence="11" key="1">
    <citation type="journal article" date="2021" name="Front. Microbiol.">
        <title>Comprehensive Comparative Genomics and Phenotyping of Methylobacterium Species.</title>
        <authorList>
            <person name="Alessa O."/>
            <person name="Ogura Y."/>
            <person name="Fujitani Y."/>
            <person name="Takami H."/>
            <person name="Hayashi T."/>
            <person name="Sahin N."/>
            <person name="Tani A."/>
        </authorList>
    </citation>
    <scope>NUCLEOTIDE SEQUENCE</scope>
    <source>
        <strain evidence="11">LMG 23639</strain>
    </source>
</reference>
<keyword evidence="9" id="KW-0411">Iron-sulfur</keyword>
<dbReference type="InterPro" id="IPR050123">
    <property type="entry name" value="Prok_molybdopt-oxidoreductase"/>
</dbReference>
<keyword evidence="5" id="KW-0500">Molybdenum</keyword>
<evidence type="ECO:0000256" key="3">
    <source>
        <dbReference type="ARBA" id="ARBA00010312"/>
    </source>
</evidence>
<dbReference type="NCBIfam" id="TIGR01701">
    <property type="entry name" value="Fdhalpha-like"/>
    <property type="match status" value="1"/>
</dbReference>
<keyword evidence="12" id="KW-1185">Reference proteome</keyword>
<accession>A0ABQ4SSG4</accession>
<evidence type="ECO:0000313" key="12">
    <source>
        <dbReference type="Proteomes" id="UP001055102"/>
    </source>
</evidence>
<dbReference type="Proteomes" id="UP001055102">
    <property type="component" value="Unassembled WGS sequence"/>
</dbReference>
<evidence type="ECO:0000256" key="9">
    <source>
        <dbReference type="ARBA" id="ARBA00023014"/>
    </source>
</evidence>
<sequence>MAEATANPEDDTVHYDGPAGGWGSVRGITRIFGKEAASPLAMETLARQNKPHGFMCVSCSWAKPADYHPFEFCENGAKATLWELTSKRCRPEFFAAHTVTELRGWRDYDLEEQGRLTHPLRYDPASDRYLPCAWEDAFREIGAELRRLDPWESVFYASGRASLETSYLYGLFARLYGHNNLPDSSNMCHETSSVALKKTLGVGVGTVVYDDLAKTDCLLFFGQNPGTNSPRFLHPLQEAAKRGAEILVFNPVRETGLESFTNPQSPLEMVTRKATPIATQYHQVRPGGDIAVILGICKHVFAADDLAKEEGRRVLDAAFIEAHTHGLEAFEARVRGTAWAEIERESGLPRSAIEAAGAAYVKAERVTAFYGMGLTQQVHGFDNVAMLVNLLLLRGMIGRDGCGISPVRGHSNVQGQRTVGIGEKPEEVPLDKLAAQYGFEPPRKKGLNTVEACQAILGKRVKAFLGLGGNFLRAIPEQVAMELAWTDLRLTVQVATKLNRSHLVNGAVAYLLPCLGRTEEDRQQSGPQAVSVEDTFSTIYGSLGKRTPASEHLMSEAAIVAGIARATLDPNPRVPWDTWIADYGLIRQAIAETYPEFFERFNDRLWQKGGFYRGNKARERIWETESGKAEFSLPASLSAVGFADAPGRYRLITLRSNDQFNTTIYGFSDRLRGIEGRRDVLLMNPDEIARAGLEAGQSVSLTADAEDGIAREAGPLVVTPFALPDGCLGAYYPEMNPLIALSHHDIQSKTPAAKGVPVRIRA</sequence>
<evidence type="ECO:0000313" key="11">
    <source>
        <dbReference type="EMBL" id="GJE06131.1"/>
    </source>
</evidence>
<dbReference type="InterPro" id="IPR010046">
    <property type="entry name" value="Mopterin_OxRdtse_a_bac"/>
</dbReference>
<dbReference type="SUPFAM" id="SSF50692">
    <property type="entry name" value="ADC-like"/>
    <property type="match status" value="1"/>
</dbReference>
<dbReference type="InterPro" id="IPR037951">
    <property type="entry name" value="MopB_CT_YdeP"/>
</dbReference>
<keyword evidence="7" id="KW-0560">Oxidoreductase</keyword>
<organism evidence="11 12">
    <name type="scientific">Methylobacterium jeotgali</name>
    <dbReference type="NCBI Taxonomy" id="381630"/>
    <lineage>
        <taxon>Bacteria</taxon>
        <taxon>Pseudomonadati</taxon>
        <taxon>Pseudomonadota</taxon>
        <taxon>Alphaproteobacteria</taxon>
        <taxon>Hyphomicrobiales</taxon>
        <taxon>Methylobacteriaceae</taxon>
        <taxon>Methylobacterium</taxon>
    </lineage>
</organism>
<dbReference type="RefSeq" id="WP_238274756.1">
    <property type="nucleotide sequence ID" value="NZ_BPQR01000022.1"/>
</dbReference>
<dbReference type="EMBL" id="BPQR01000022">
    <property type="protein sequence ID" value="GJE06131.1"/>
    <property type="molecule type" value="Genomic_DNA"/>
</dbReference>
<evidence type="ECO:0000256" key="5">
    <source>
        <dbReference type="ARBA" id="ARBA00022505"/>
    </source>
</evidence>
<name>A0ABQ4SSG4_9HYPH</name>
<evidence type="ECO:0000256" key="2">
    <source>
        <dbReference type="ARBA" id="ARBA00001966"/>
    </source>
</evidence>
<keyword evidence="8" id="KW-0408">Iron</keyword>
<dbReference type="SUPFAM" id="SSF53706">
    <property type="entry name" value="Formate dehydrogenase/DMSO reductase, domains 1-3"/>
    <property type="match status" value="1"/>
</dbReference>
<dbReference type="CDD" id="cd02787">
    <property type="entry name" value="MopB_CT_ydeP"/>
    <property type="match status" value="1"/>
</dbReference>
<proteinExistence type="inferred from homology"/>
<evidence type="ECO:0000256" key="8">
    <source>
        <dbReference type="ARBA" id="ARBA00023004"/>
    </source>
</evidence>
<comment type="cofactor">
    <cofactor evidence="2">
        <name>[4Fe-4S] cluster</name>
        <dbReference type="ChEBI" id="CHEBI:49883"/>
    </cofactor>
</comment>
<dbReference type="InterPro" id="IPR006656">
    <property type="entry name" value="Mopterin_OxRdtase"/>
</dbReference>
<evidence type="ECO:0000259" key="10">
    <source>
        <dbReference type="Pfam" id="PF00384"/>
    </source>
</evidence>
<dbReference type="Pfam" id="PF00384">
    <property type="entry name" value="Molybdopterin"/>
    <property type="match status" value="1"/>
</dbReference>
<dbReference type="PANTHER" id="PTHR43105:SF4">
    <property type="entry name" value="PROTEIN YDEP"/>
    <property type="match status" value="1"/>
</dbReference>
<evidence type="ECO:0000256" key="6">
    <source>
        <dbReference type="ARBA" id="ARBA00022723"/>
    </source>
</evidence>
<dbReference type="Gene3D" id="3.40.228.10">
    <property type="entry name" value="Dimethylsulfoxide Reductase, domain 2"/>
    <property type="match status" value="1"/>
</dbReference>
<evidence type="ECO:0000256" key="4">
    <source>
        <dbReference type="ARBA" id="ARBA00022485"/>
    </source>
</evidence>
<dbReference type="InterPro" id="IPR041953">
    <property type="entry name" value="YdeP_MopB"/>
</dbReference>
<reference evidence="11" key="2">
    <citation type="submission" date="2021-08" db="EMBL/GenBank/DDBJ databases">
        <authorList>
            <person name="Tani A."/>
            <person name="Ola A."/>
            <person name="Ogura Y."/>
            <person name="Katsura K."/>
            <person name="Hayashi T."/>
        </authorList>
    </citation>
    <scope>NUCLEOTIDE SEQUENCE</scope>
    <source>
        <strain evidence="11">LMG 23639</strain>
    </source>
</reference>
<comment type="similarity">
    <text evidence="3">Belongs to the prokaryotic molybdopterin-containing oxidoreductase family.</text>
</comment>
<evidence type="ECO:0000256" key="7">
    <source>
        <dbReference type="ARBA" id="ARBA00023002"/>
    </source>
</evidence>
<feature type="domain" description="Molybdopterin oxidoreductase" evidence="10">
    <location>
        <begin position="115"/>
        <end position="415"/>
    </location>
</feature>
<dbReference type="Gene3D" id="3.40.50.740">
    <property type="match status" value="1"/>
</dbReference>
<dbReference type="InterPro" id="IPR009010">
    <property type="entry name" value="Asp_de-COase-like_dom_sf"/>
</dbReference>
<protein>
    <submittedName>
        <fullName evidence="11">Protein YdeP</fullName>
    </submittedName>
</protein>
<dbReference type="PANTHER" id="PTHR43105">
    <property type="entry name" value="RESPIRATORY NITRATE REDUCTASE"/>
    <property type="match status" value="1"/>
</dbReference>
<dbReference type="CDD" id="cd02767">
    <property type="entry name" value="MopB_ydeP"/>
    <property type="match status" value="1"/>
</dbReference>
<gene>
    <name evidence="11" type="primary">ydeP</name>
    <name evidence="11" type="ORF">AOPFMNJM_1438</name>
</gene>